<dbReference type="Pfam" id="PF07045">
    <property type="entry name" value="DUF1330"/>
    <property type="match status" value="1"/>
</dbReference>
<dbReference type="EMBL" id="FQVK01000035">
    <property type="protein sequence ID" value="SHF39271.1"/>
    <property type="molecule type" value="Genomic_DNA"/>
</dbReference>
<organism evidence="2 3">
    <name type="scientific">Ruegeria intermedia</name>
    <dbReference type="NCBI Taxonomy" id="996115"/>
    <lineage>
        <taxon>Bacteria</taxon>
        <taxon>Pseudomonadati</taxon>
        <taxon>Pseudomonadota</taxon>
        <taxon>Alphaproteobacteria</taxon>
        <taxon>Rhodobacterales</taxon>
        <taxon>Roseobacteraceae</taxon>
        <taxon>Ruegeria</taxon>
    </lineage>
</organism>
<feature type="domain" description="DUF1330" evidence="1">
    <location>
        <begin position="4"/>
        <end position="95"/>
    </location>
</feature>
<sequence>MTYYSVLDVTPTAEGWIPGYLPTANERVAAHGGRYLAHTATHAQLEGEDQPAGLRIIIEWPSEEAARAFIADPAYAPHLAARTKGSVSRHYLIAGQDDLA</sequence>
<accession>A0A1M5B9N8</accession>
<dbReference type="InterPro" id="IPR010753">
    <property type="entry name" value="DUF1330"/>
</dbReference>
<evidence type="ECO:0000313" key="2">
    <source>
        <dbReference type="EMBL" id="SHF39271.1"/>
    </source>
</evidence>
<dbReference type="Proteomes" id="UP000325134">
    <property type="component" value="Unassembled WGS sequence"/>
</dbReference>
<dbReference type="Gene3D" id="3.30.70.100">
    <property type="match status" value="1"/>
</dbReference>
<evidence type="ECO:0000313" key="3">
    <source>
        <dbReference type="Proteomes" id="UP000325134"/>
    </source>
</evidence>
<proteinExistence type="predicted"/>
<protein>
    <submittedName>
        <fullName evidence="2">Uncharacterized conserved protein, DUF1330 family</fullName>
    </submittedName>
</protein>
<dbReference type="SUPFAM" id="SSF54909">
    <property type="entry name" value="Dimeric alpha+beta barrel"/>
    <property type="match status" value="1"/>
</dbReference>
<name>A0A1M5B9N8_9RHOB</name>
<keyword evidence="3" id="KW-1185">Reference proteome</keyword>
<gene>
    <name evidence="2" type="ORF">SAMN05444279_13516</name>
</gene>
<dbReference type="AlphaFoldDB" id="A0A1M5B9N8"/>
<dbReference type="InterPro" id="IPR011008">
    <property type="entry name" value="Dimeric_a/b-barrel"/>
</dbReference>
<dbReference type="RefSeq" id="WP_149777308.1">
    <property type="nucleotide sequence ID" value="NZ_FQVK01000035.1"/>
</dbReference>
<evidence type="ECO:0000259" key="1">
    <source>
        <dbReference type="Pfam" id="PF07045"/>
    </source>
</evidence>
<reference evidence="2 3" key="1">
    <citation type="submission" date="2016-11" db="EMBL/GenBank/DDBJ databases">
        <authorList>
            <person name="Varghese N."/>
            <person name="Submissions S."/>
        </authorList>
    </citation>
    <scope>NUCLEOTIDE SEQUENCE [LARGE SCALE GENOMIC DNA]</scope>
    <source>
        <strain evidence="2 3">DSM 29341</strain>
    </source>
</reference>
<dbReference type="OrthoDB" id="9806380at2"/>